<feature type="domain" description="Ig-like" evidence="3">
    <location>
        <begin position="31"/>
        <end position="95"/>
    </location>
</feature>
<dbReference type="SUPFAM" id="SSF48726">
    <property type="entry name" value="Immunoglobulin"/>
    <property type="match status" value="3"/>
</dbReference>
<name>A0A3Q1ILL1_ANATE</name>
<dbReference type="GeneTree" id="ENSGT00940000169291"/>
<evidence type="ECO:0000256" key="2">
    <source>
        <dbReference type="SAM" id="SignalP"/>
    </source>
</evidence>
<evidence type="ECO:0000256" key="1">
    <source>
        <dbReference type="SAM" id="Phobius"/>
    </source>
</evidence>
<dbReference type="SMART" id="SM00409">
    <property type="entry name" value="IG"/>
    <property type="match status" value="3"/>
</dbReference>
<evidence type="ECO:0000313" key="4">
    <source>
        <dbReference type="Ensembl" id="ENSATEP00000005096.3"/>
    </source>
</evidence>
<keyword evidence="5" id="KW-1185">Reference proteome</keyword>
<dbReference type="PANTHER" id="PTHR46013">
    <property type="entry name" value="VASCULAR CELL ADHESION MOLECULE 1"/>
    <property type="match status" value="1"/>
</dbReference>
<proteinExistence type="predicted"/>
<feature type="domain" description="Ig-like" evidence="3">
    <location>
        <begin position="102"/>
        <end position="190"/>
    </location>
</feature>
<keyword evidence="1" id="KW-1133">Transmembrane helix</keyword>
<dbReference type="InterPro" id="IPR013783">
    <property type="entry name" value="Ig-like_fold"/>
</dbReference>
<evidence type="ECO:0000313" key="5">
    <source>
        <dbReference type="Proteomes" id="UP000265040"/>
    </source>
</evidence>
<dbReference type="Pfam" id="PF13895">
    <property type="entry name" value="Ig_2"/>
    <property type="match status" value="1"/>
</dbReference>
<feature type="chain" id="PRO_5043411306" description="Ig-like domain-containing protein" evidence="2">
    <location>
        <begin position="23"/>
        <end position="552"/>
    </location>
</feature>
<reference evidence="4" key="1">
    <citation type="submission" date="2021-04" db="EMBL/GenBank/DDBJ databases">
        <authorList>
            <consortium name="Wellcome Sanger Institute Data Sharing"/>
        </authorList>
    </citation>
    <scope>NUCLEOTIDE SEQUENCE [LARGE SCALE GENOMIC DNA]</scope>
</reference>
<keyword evidence="2" id="KW-0732">Signal</keyword>
<sequence>MLMVDVGCVCVGFILCISVVQGQQKTVCALKGSSVELNCSDKKPTTSMKWYTVNRTGPVTEITAERNDKYKISEENNFNLTINELREGDDKFYCCSQKTDEPQTCRTNGTKLQVTDLQVRVFPTAKYQTVTLMCRTSCPLKSYSWFRNGKFLYIDPSPWYQELVSSDQTVKYSCGIKGYRDLRSPEVSVDSVTSTCFKVTYAKGTMCSHQKKSEDDSCSITYPREVKVQKTPSASGHVNLTCNSSCPLTDPQTVFIWYKNGKQENKPQAKHPSSSPDIFSCAVKDHENLISAEVCVEDKNCSTVNYVNRRICALQSSSINISSQYSHPDNKFKFWYKIKRGEKQEAEKLTEAERRVEFSDNKNHHNLIIKQLKKNDSAEYIFRVQTNDEEEIRFDYPGVTLVVTDLVVKFNPSLVVTEGDRVTLTCRTICPLTHNTNYIWSLNGRPLTLPENQNKHLVLHPVSSQHAGNYSCSVKTNQNKKSTEKTLTVQRISRSAPVAAGVAAVLLVIILLTVFCWIRRKKALSQSPETETSENMNQVNNMFLFHINHKLI</sequence>
<reference evidence="4" key="2">
    <citation type="submission" date="2025-08" db="UniProtKB">
        <authorList>
            <consortium name="Ensembl"/>
        </authorList>
    </citation>
    <scope>IDENTIFICATION</scope>
</reference>
<dbReference type="AlphaFoldDB" id="A0A3Q1ILL1"/>
<dbReference type="PANTHER" id="PTHR46013:SF4">
    <property type="entry name" value="B-CELL RECEPTOR CD22-RELATED"/>
    <property type="match status" value="1"/>
</dbReference>
<accession>A0A3Q1ILL1</accession>
<dbReference type="Gene3D" id="2.60.40.10">
    <property type="entry name" value="Immunoglobulins"/>
    <property type="match status" value="3"/>
</dbReference>
<keyword evidence="1" id="KW-0812">Transmembrane</keyword>
<dbReference type="InterPro" id="IPR007110">
    <property type="entry name" value="Ig-like_dom"/>
</dbReference>
<reference evidence="4" key="3">
    <citation type="submission" date="2025-09" db="UniProtKB">
        <authorList>
            <consortium name="Ensembl"/>
        </authorList>
    </citation>
    <scope>IDENTIFICATION</scope>
</reference>
<dbReference type="InterPro" id="IPR003599">
    <property type="entry name" value="Ig_sub"/>
</dbReference>
<dbReference type="InterPro" id="IPR036179">
    <property type="entry name" value="Ig-like_dom_sf"/>
</dbReference>
<feature type="domain" description="Ig-like" evidence="3">
    <location>
        <begin position="397"/>
        <end position="488"/>
    </location>
</feature>
<keyword evidence="1" id="KW-0472">Membrane</keyword>
<dbReference type="PROSITE" id="PS50835">
    <property type="entry name" value="IG_LIKE"/>
    <property type="match status" value="4"/>
</dbReference>
<dbReference type="Proteomes" id="UP000265040">
    <property type="component" value="Chromosome 1"/>
</dbReference>
<evidence type="ECO:0000259" key="3">
    <source>
        <dbReference type="PROSITE" id="PS50835"/>
    </source>
</evidence>
<feature type="transmembrane region" description="Helical" evidence="1">
    <location>
        <begin position="498"/>
        <end position="518"/>
    </location>
</feature>
<feature type="domain" description="Ig-like" evidence="3">
    <location>
        <begin position="223"/>
        <end position="322"/>
    </location>
</feature>
<protein>
    <recommendedName>
        <fullName evidence="3">Ig-like domain-containing protein</fullName>
    </recommendedName>
</protein>
<dbReference type="SMART" id="SM00408">
    <property type="entry name" value="IGc2"/>
    <property type="match status" value="2"/>
</dbReference>
<dbReference type="InterPro" id="IPR003598">
    <property type="entry name" value="Ig_sub2"/>
</dbReference>
<feature type="signal peptide" evidence="2">
    <location>
        <begin position="1"/>
        <end position="22"/>
    </location>
</feature>
<dbReference type="Ensembl" id="ENSATET00000005179.3">
    <property type="protein sequence ID" value="ENSATEP00000005096.3"/>
    <property type="gene ID" value="ENSATEG00000003605.3"/>
</dbReference>
<organism evidence="4 5">
    <name type="scientific">Anabas testudineus</name>
    <name type="common">Climbing perch</name>
    <name type="synonym">Anthias testudineus</name>
    <dbReference type="NCBI Taxonomy" id="64144"/>
    <lineage>
        <taxon>Eukaryota</taxon>
        <taxon>Metazoa</taxon>
        <taxon>Chordata</taxon>
        <taxon>Craniata</taxon>
        <taxon>Vertebrata</taxon>
        <taxon>Euteleostomi</taxon>
        <taxon>Actinopterygii</taxon>
        <taxon>Neopterygii</taxon>
        <taxon>Teleostei</taxon>
        <taxon>Neoteleostei</taxon>
        <taxon>Acanthomorphata</taxon>
        <taxon>Anabantaria</taxon>
        <taxon>Anabantiformes</taxon>
        <taxon>Anabantoidei</taxon>
        <taxon>Anabantidae</taxon>
        <taxon>Anabas</taxon>
    </lineage>
</organism>